<reference evidence="1" key="1">
    <citation type="submission" date="2020-11" db="EMBL/GenBank/DDBJ databases">
        <authorList>
            <person name="Tran Van P."/>
        </authorList>
    </citation>
    <scope>NUCLEOTIDE SEQUENCE</scope>
</reference>
<sequence length="294" mass="32403">MLTIAQGLSGALPLPLNTHTHLCCTNIQWRPWNYFQCLFNDVAYLLTREDLRQSVPPRVKHELTDRETEEQRRLLRSEQVENCGPRHLAVRDGLLSVDATPTTVPPGRDATPLVGGESAVQETLRSVCEALPGVGNGDELIGDDGEGERYGNNASGGQCHEATVLAAREVEPADDEATVVTTDYSPEFFALRSPGGSVAVFRQTQSVVASLRRGSDRVTTRTTHTTTTTSTTVQKREWVRGPAQSRCGKQRDYVRLNGIRPHTLVLYTDWSDLTVRRLEGALPLPLSLFPVFVA</sequence>
<dbReference type="EMBL" id="OB794056">
    <property type="protein sequence ID" value="CAD7429380.1"/>
    <property type="molecule type" value="Genomic_DNA"/>
</dbReference>
<evidence type="ECO:0000313" key="1">
    <source>
        <dbReference type="EMBL" id="CAD7429380.1"/>
    </source>
</evidence>
<accession>A0A7R9EAH6</accession>
<protein>
    <submittedName>
        <fullName evidence="1">Uncharacterized protein</fullName>
    </submittedName>
</protein>
<name>A0A7R9EAH6_9NEOP</name>
<dbReference type="AlphaFoldDB" id="A0A7R9EAH6"/>
<organism evidence="1">
    <name type="scientific">Timema monikensis</name>
    <dbReference type="NCBI Taxonomy" id="170555"/>
    <lineage>
        <taxon>Eukaryota</taxon>
        <taxon>Metazoa</taxon>
        <taxon>Ecdysozoa</taxon>
        <taxon>Arthropoda</taxon>
        <taxon>Hexapoda</taxon>
        <taxon>Insecta</taxon>
        <taxon>Pterygota</taxon>
        <taxon>Neoptera</taxon>
        <taxon>Polyneoptera</taxon>
        <taxon>Phasmatodea</taxon>
        <taxon>Timematodea</taxon>
        <taxon>Timematoidea</taxon>
        <taxon>Timematidae</taxon>
        <taxon>Timema</taxon>
    </lineage>
</organism>
<proteinExistence type="predicted"/>
<gene>
    <name evidence="1" type="ORF">TMSB3V08_LOCUS6158</name>
</gene>